<evidence type="ECO:0000256" key="2">
    <source>
        <dbReference type="ARBA" id="ARBA00023002"/>
    </source>
</evidence>
<dbReference type="RefSeq" id="XP_046072659.1">
    <property type="nucleotide sequence ID" value="XM_046212633.1"/>
</dbReference>
<dbReference type="Proteomes" id="UP001201262">
    <property type="component" value="Unassembled WGS sequence"/>
</dbReference>
<reference evidence="4" key="1">
    <citation type="submission" date="2021-12" db="EMBL/GenBank/DDBJ databases">
        <title>Convergent genome expansion in fungi linked to evolution of root-endophyte symbiosis.</title>
        <authorList>
            <consortium name="DOE Joint Genome Institute"/>
            <person name="Ke Y.-H."/>
            <person name="Bonito G."/>
            <person name="Liao H.-L."/>
            <person name="Looney B."/>
            <person name="Rojas-Flechas A."/>
            <person name="Nash J."/>
            <person name="Hameed K."/>
            <person name="Schadt C."/>
            <person name="Martin F."/>
            <person name="Crous P.W."/>
            <person name="Miettinen O."/>
            <person name="Magnuson J.K."/>
            <person name="Labbe J."/>
            <person name="Jacobson D."/>
            <person name="Doktycz M.J."/>
            <person name="Veneault-Fourrey C."/>
            <person name="Kuo A."/>
            <person name="Mondo S."/>
            <person name="Calhoun S."/>
            <person name="Riley R."/>
            <person name="Ohm R."/>
            <person name="LaButti K."/>
            <person name="Andreopoulos B."/>
            <person name="Pangilinan J."/>
            <person name="Nolan M."/>
            <person name="Tritt A."/>
            <person name="Clum A."/>
            <person name="Lipzen A."/>
            <person name="Daum C."/>
            <person name="Barry K."/>
            <person name="Grigoriev I.V."/>
            <person name="Vilgalys R."/>
        </authorList>
    </citation>
    <scope>NUCLEOTIDE SEQUENCE</scope>
    <source>
        <strain evidence="4">PMI_201</strain>
    </source>
</reference>
<dbReference type="AlphaFoldDB" id="A0AAD4KQD8"/>
<dbReference type="SUPFAM" id="SSF51735">
    <property type="entry name" value="NAD(P)-binding Rossmann-fold domains"/>
    <property type="match status" value="1"/>
</dbReference>
<evidence type="ECO:0000313" key="4">
    <source>
        <dbReference type="EMBL" id="KAH8697958.1"/>
    </source>
</evidence>
<dbReference type="GO" id="GO:0016491">
    <property type="term" value="F:oxidoreductase activity"/>
    <property type="evidence" value="ECO:0007669"/>
    <property type="project" value="UniProtKB-KW"/>
</dbReference>
<dbReference type="PANTHER" id="PTHR47706">
    <property type="entry name" value="NMRA-LIKE FAMILY PROTEIN"/>
    <property type="match status" value="1"/>
</dbReference>
<dbReference type="Gene3D" id="3.40.50.720">
    <property type="entry name" value="NAD(P)-binding Rossmann-like Domain"/>
    <property type="match status" value="1"/>
</dbReference>
<evidence type="ECO:0000313" key="5">
    <source>
        <dbReference type="Proteomes" id="UP001201262"/>
    </source>
</evidence>
<gene>
    <name evidence="4" type="ORF">BGW36DRAFT_320529</name>
</gene>
<keyword evidence="5" id="KW-1185">Reference proteome</keyword>
<keyword evidence="2" id="KW-0560">Oxidoreductase</keyword>
<organism evidence="4 5">
    <name type="scientific">Talaromyces proteolyticus</name>
    <dbReference type="NCBI Taxonomy" id="1131652"/>
    <lineage>
        <taxon>Eukaryota</taxon>
        <taxon>Fungi</taxon>
        <taxon>Dikarya</taxon>
        <taxon>Ascomycota</taxon>
        <taxon>Pezizomycotina</taxon>
        <taxon>Eurotiomycetes</taxon>
        <taxon>Eurotiomycetidae</taxon>
        <taxon>Eurotiales</taxon>
        <taxon>Trichocomaceae</taxon>
        <taxon>Talaromyces</taxon>
        <taxon>Talaromyces sect. Bacilispori</taxon>
    </lineage>
</organism>
<feature type="domain" description="NmrA-like" evidence="3">
    <location>
        <begin position="5"/>
        <end position="227"/>
    </location>
</feature>
<dbReference type="GeneID" id="70242920"/>
<dbReference type="EMBL" id="JAJTJA010000006">
    <property type="protein sequence ID" value="KAH8697958.1"/>
    <property type="molecule type" value="Genomic_DNA"/>
</dbReference>
<dbReference type="InterPro" id="IPR008030">
    <property type="entry name" value="NmrA-like"/>
</dbReference>
<dbReference type="InterPro" id="IPR045312">
    <property type="entry name" value="PCBER-like"/>
</dbReference>
<dbReference type="Gene3D" id="3.90.25.10">
    <property type="entry name" value="UDP-galactose 4-epimerase, domain 1"/>
    <property type="match status" value="1"/>
</dbReference>
<dbReference type="InterPro" id="IPR036291">
    <property type="entry name" value="NAD(P)-bd_dom_sf"/>
</dbReference>
<evidence type="ECO:0000259" key="3">
    <source>
        <dbReference type="Pfam" id="PF05368"/>
    </source>
</evidence>
<accession>A0AAD4KQD8</accession>
<name>A0AAD4KQD8_9EURO</name>
<evidence type="ECO:0000256" key="1">
    <source>
        <dbReference type="ARBA" id="ARBA00022857"/>
    </source>
</evidence>
<proteinExistence type="predicted"/>
<dbReference type="InterPro" id="IPR051609">
    <property type="entry name" value="NmrA/Isoflavone_reductase-like"/>
</dbReference>
<dbReference type="PANTHER" id="PTHR47706:SF9">
    <property type="entry name" value="NMRA-LIKE DOMAIN-CONTAINING PROTEIN-RELATED"/>
    <property type="match status" value="1"/>
</dbReference>
<sequence length="310" mass="34539">MSYRNIVLVGAAGNIGQSILNALVASPTNLEITLLVREESKSIIPQASMPTITILKGDLNDPHFLKGTLTGQDVLIIALNSTPANFELQNKLIDIAANLGVKRIIPSDFGSDVTNNNIVKAVPPYQAKLDATKYLERVVFDHPGTSWTAVINGPFYDWCLERNLYGFNPKARTAVLYDNGVGKFDTTRLVTVGQVVAKIITQPEEFRNSHVYISEFTVSQNDIFDVLLRITRTRQEDWVIEHRTAESLRQQGLEKLENNDFGGVYDLIFAALHQPGLGSDFSATRKLDNHHLGLERGNLFEVTRDVVEMM</sequence>
<protein>
    <recommendedName>
        <fullName evidence="3">NmrA-like domain-containing protein</fullName>
    </recommendedName>
</protein>
<comment type="caution">
    <text evidence="4">The sequence shown here is derived from an EMBL/GenBank/DDBJ whole genome shotgun (WGS) entry which is preliminary data.</text>
</comment>
<dbReference type="CDD" id="cd05259">
    <property type="entry name" value="PCBER_SDR_a"/>
    <property type="match status" value="1"/>
</dbReference>
<keyword evidence="1" id="KW-0521">NADP</keyword>
<dbReference type="Pfam" id="PF05368">
    <property type="entry name" value="NmrA"/>
    <property type="match status" value="1"/>
</dbReference>